<sequence>MLLPGIDLGNDYNDSSSSEEMAVDRMLKGREPEHKKFGSKRIKEVKLNYSTRKELYEEMRSMVEENISVKEKKVTQSQFSAQRICTAQKLYVVLVGAKVVYFLDTPTKIERLSKQKYSKLNQRMKQMLFGIGN</sequence>
<dbReference type="AlphaFoldDB" id="A0A8X6X8U0"/>
<accession>A0A8X6X8U0</accession>
<gene>
    <name evidence="1" type="ORF">TNIN_20262</name>
</gene>
<evidence type="ECO:0000313" key="1">
    <source>
        <dbReference type="EMBL" id="GFY49207.1"/>
    </source>
</evidence>
<reference evidence="1" key="1">
    <citation type="submission" date="2020-08" db="EMBL/GenBank/DDBJ databases">
        <title>Multicomponent nature underlies the extraordinary mechanical properties of spider dragline silk.</title>
        <authorList>
            <person name="Kono N."/>
            <person name="Nakamura H."/>
            <person name="Mori M."/>
            <person name="Yoshida Y."/>
            <person name="Ohtoshi R."/>
            <person name="Malay A.D."/>
            <person name="Moran D.A.P."/>
            <person name="Tomita M."/>
            <person name="Numata K."/>
            <person name="Arakawa K."/>
        </authorList>
    </citation>
    <scope>NUCLEOTIDE SEQUENCE</scope>
</reference>
<dbReference type="Proteomes" id="UP000886998">
    <property type="component" value="Unassembled WGS sequence"/>
</dbReference>
<keyword evidence="2" id="KW-1185">Reference proteome</keyword>
<proteinExistence type="predicted"/>
<evidence type="ECO:0000313" key="2">
    <source>
        <dbReference type="Proteomes" id="UP000886998"/>
    </source>
</evidence>
<dbReference type="EMBL" id="BMAV01006862">
    <property type="protein sequence ID" value="GFY49207.1"/>
    <property type="molecule type" value="Genomic_DNA"/>
</dbReference>
<name>A0A8X6X8U0_9ARAC</name>
<protein>
    <submittedName>
        <fullName evidence="1">Uncharacterized protein</fullName>
    </submittedName>
</protein>
<comment type="caution">
    <text evidence="1">The sequence shown here is derived from an EMBL/GenBank/DDBJ whole genome shotgun (WGS) entry which is preliminary data.</text>
</comment>
<organism evidence="1 2">
    <name type="scientific">Trichonephila inaurata madagascariensis</name>
    <dbReference type="NCBI Taxonomy" id="2747483"/>
    <lineage>
        <taxon>Eukaryota</taxon>
        <taxon>Metazoa</taxon>
        <taxon>Ecdysozoa</taxon>
        <taxon>Arthropoda</taxon>
        <taxon>Chelicerata</taxon>
        <taxon>Arachnida</taxon>
        <taxon>Araneae</taxon>
        <taxon>Araneomorphae</taxon>
        <taxon>Entelegynae</taxon>
        <taxon>Araneoidea</taxon>
        <taxon>Nephilidae</taxon>
        <taxon>Trichonephila</taxon>
        <taxon>Trichonephila inaurata</taxon>
    </lineage>
</organism>